<dbReference type="RefSeq" id="WP_169172320.1">
    <property type="nucleotide sequence ID" value="NZ_JAAIII010000004.1"/>
</dbReference>
<dbReference type="PANTHER" id="PTHR12592:SF0">
    <property type="entry name" value="ATP-DEPENDENT (S)-NAD(P)H-HYDRATE DEHYDRATASE"/>
    <property type="match status" value="1"/>
</dbReference>
<feature type="binding site" evidence="12">
    <location>
        <position position="553"/>
    </location>
    <ligand>
        <name>(6S)-NADPHX</name>
        <dbReference type="ChEBI" id="CHEBI:64076"/>
    </ligand>
</feature>
<comment type="catalytic activity">
    <reaction evidence="10 12">
        <text>(6S)-NADHX + ADP = AMP + phosphate + NADH + H(+)</text>
        <dbReference type="Rhea" id="RHEA:32223"/>
        <dbReference type="ChEBI" id="CHEBI:15378"/>
        <dbReference type="ChEBI" id="CHEBI:43474"/>
        <dbReference type="ChEBI" id="CHEBI:57945"/>
        <dbReference type="ChEBI" id="CHEBI:64074"/>
        <dbReference type="ChEBI" id="CHEBI:456215"/>
        <dbReference type="ChEBI" id="CHEBI:456216"/>
        <dbReference type="EC" id="4.2.1.136"/>
    </reaction>
</comment>
<dbReference type="InterPro" id="IPR004443">
    <property type="entry name" value="YjeF_N_dom"/>
</dbReference>
<dbReference type="Gene3D" id="3.40.50.10260">
    <property type="entry name" value="YjeF N-terminal domain"/>
    <property type="match status" value="1"/>
</dbReference>
<dbReference type="SUPFAM" id="SSF53613">
    <property type="entry name" value="Ribokinase-like"/>
    <property type="match status" value="1"/>
</dbReference>
<dbReference type="GO" id="GO:0052856">
    <property type="term" value="F:NAD(P)HX epimerase activity"/>
    <property type="evidence" value="ECO:0007669"/>
    <property type="project" value="TreeGrafter"/>
</dbReference>
<comment type="similarity">
    <text evidence="2">In the N-terminal section; belongs to the NnrE/AIBP family.</text>
</comment>
<evidence type="ECO:0000256" key="4">
    <source>
        <dbReference type="ARBA" id="ARBA00022741"/>
    </source>
</evidence>
<dbReference type="GO" id="GO:0016301">
    <property type="term" value="F:kinase activity"/>
    <property type="evidence" value="ECO:0007669"/>
    <property type="project" value="UniProtKB-KW"/>
</dbReference>
<dbReference type="EC" id="4.2.1.136" evidence="12"/>
<dbReference type="CDD" id="cd01171">
    <property type="entry name" value="YXKO-related"/>
    <property type="match status" value="1"/>
</dbReference>
<keyword evidence="16" id="KW-0418">Kinase</keyword>
<sequence length="643" mass="65795">MEAMQDLNRRRTLLHAAYDSSTVRAMERPLLDRGVPLMRMAAGAAAHVAAQMLDDENIDIEDAAIVLLVGGGDNGGDGLYAAAALADEGAQVTAIAVGTSVHEAGFAAFVRAGGRTLVLDPAADIPGIVAGFSAGEAAERVRTAIDIAEQADLIIDAMTGIGLRGPLRGLPGTMAALLGVKPDENGHVPLPDRPALPNRENDGHLPLVLAIDTPSGIGVNDGTLPGPVIPADVTVMFGAMKPCAMLPPATFACGRLVLVDFSFDLSDQVPVAVAVDDALAEQAIRLPRVTDSKYSRGVVGLVTGSTRYPGAAVLSCEAAARANTGMIRYLGPERAQNMVLAAIPEAVIGKGHVQSWTIGCGAPDAHNAEPDDIQRATAAALLEHYALSADADNTQALAMPPIVVDAGALDMLPKHVPAHVVITPHAGELAELANRLADDGQAQRSSRASHAGARRSEPIAAQNVMDEPLHYARFAADSTGATVLLKGAVTMVVSPACKYGQSETNDAGSPIDVSSPTRAVAHTNANVDTSAGTQPVLVCGSAPAWLATAGAGDVLAGLIGGLLAGNAVGDNGWKAEDIARIAASGAYVHGMAAAIASESEQHGWQEPDLFGQAQPQRFTAIGHPIIASDVARAIGDALADIIA</sequence>
<evidence type="ECO:0000256" key="8">
    <source>
        <dbReference type="ARBA" id="ARBA00023239"/>
    </source>
</evidence>
<dbReference type="Proteomes" id="UP000532194">
    <property type="component" value="Unassembled WGS sequence"/>
</dbReference>
<feature type="domain" description="YjeF N-terminal" evidence="15">
    <location>
        <begin position="23"/>
        <end position="269"/>
    </location>
</feature>
<accession>A0A7Y0EPX0</accession>
<dbReference type="GO" id="GO:0110051">
    <property type="term" value="P:metabolite repair"/>
    <property type="evidence" value="ECO:0007669"/>
    <property type="project" value="TreeGrafter"/>
</dbReference>
<evidence type="ECO:0000256" key="1">
    <source>
        <dbReference type="ARBA" id="ARBA00001958"/>
    </source>
</evidence>
<feature type="compositionally biased region" description="Low complexity" evidence="13">
    <location>
        <begin position="440"/>
        <end position="451"/>
    </location>
</feature>
<evidence type="ECO:0000256" key="9">
    <source>
        <dbReference type="ARBA" id="ARBA00025153"/>
    </source>
</evidence>
<proteinExistence type="inferred from homology"/>
<feature type="binding site" evidence="12">
    <location>
        <position position="552"/>
    </location>
    <ligand>
        <name>AMP</name>
        <dbReference type="ChEBI" id="CHEBI:456215"/>
    </ligand>
</feature>
<evidence type="ECO:0000313" key="16">
    <source>
        <dbReference type="EMBL" id="NMM94283.1"/>
    </source>
</evidence>
<comment type="subunit">
    <text evidence="12">Homotetramer.</text>
</comment>
<comment type="cofactor">
    <cofactor evidence="1">
        <name>K(+)</name>
        <dbReference type="ChEBI" id="CHEBI:29103"/>
    </cofactor>
</comment>
<dbReference type="InterPro" id="IPR036652">
    <property type="entry name" value="YjeF_N_dom_sf"/>
</dbReference>
<feature type="domain" description="YjeF C-terminal" evidence="14">
    <location>
        <begin position="276"/>
        <end position="641"/>
    </location>
</feature>
<keyword evidence="6 12" id="KW-0521">NADP</keyword>
<keyword evidence="16" id="KW-0808">Transferase</keyword>
<evidence type="ECO:0000256" key="10">
    <source>
        <dbReference type="ARBA" id="ARBA00048238"/>
    </source>
</evidence>
<dbReference type="InterPro" id="IPR017953">
    <property type="entry name" value="Carbohydrate_kinase_pred_CS"/>
</dbReference>
<dbReference type="InterPro" id="IPR000631">
    <property type="entry name" value="CARKD"/>
</dbReference>
<evidence type="ECO:0000313" key="17">
    <source>
        <dbReference type="Proteomes" id="UP000532194"/>
    </source>
</evidence>
<name>A0A7Y0EPX0_9BIFI</name>
<evidence type="ECO:0000256" key="13">
    <source>
        <dbReference type="SAM" id="MobiDB-lite"/>
    </source>
</evidence>
<dbReference type="PANTHER" id="PTHR12592">
    <property type="entry name" value="ATP-DEPENDENT (S)-NAD(P)H-HYDRATE DEHYDRATASE FAMILY MEMBER"/>
    <property type="match status" value="1"/>
</dbReference>
<protein>
    <recommendedName>
        <fullName evidence="12">ADP-dependent (S)-NAD(P)H-hydrate dehydratase</fullName>
        <ecNumber evidence="12">4.2.1.136</ecNumber>
    </recommendedName>
    <alternativeName>
        <fullName evidence="12">ADP-dependent NAD(P)HX dehydratase</fullName>
    </alternativeName>
</protein>
<comment type="catalytic activity">
    <reaction evidence="11 12">
        <text>(6S)-NADPHX + ADP = AMP + phosphate + NADPH + H(+)</text>
        <dbReference type="Rhea" id="RHEA:32235"/>
        <dbReference type="ChEBI" id="CHEBI:15378"/>
        <dbReference type="ChEBI" id="CHEBI:43474"/>
        <dbReference type="ChEBI" id="CHEBI:57783"/>
        <dbReference type="ChEBI" id="CHEBI:64076"/>
        <dbReference type="ChEBI" id="CHEBI:456215"/>
        <dbReference type="ChEBI" id="CHEBI:456216"/>
        <dbReference type="EC" id="4.2.1.136"/>
    </reaction>
</comment>
<feature type="binding site" evidence="12">
    <location>
        <position position="311"/>
    </location>
    <ligand>
        <name>(6S)-NADPHX</name>
        <dbReference type="ChEBI" id="CHEBI:64076"/>
    </ligand>
</feature>
<keyword evidence="4 12" id="KW-0547">Nucleotide-binding</keyword>
<dbReference type="PROSITE" id="PS51383">
    <property type="entry name" value="YJEF_C_3"/>
    <property type="match status" value="1"/>
</dbReference>
<evidence type="ECO:0000256" key="3">
    <source>
        <dbReference type="ARBA" id="ARBA00009524"/>
    </source>
</evidence>
<evidence type="ECO:0000256" key="5">
    <source>
        <dbReference type="ARBA" id="ARBA00022840"/>
    </source>
</evidence>
<dbReference type="GO" id="GO:0046496">
    <property type="term" value="P:nicotinamide nucleotide metabolic process"/>
    <property type="evidence" value="ECO:0007669"/>
    <property type="project" value="UniProtKB-UniRule"/>
</dbReference>
<comment type="caution">
    <text evidence="16">The sequence shown here is derived from an EMBL/GenBank/DDBJ whole genome shotgun (WGS) entry which is preliminary data.</text>
</comment>
<dbReference type="InterPro" id="IPR029056">
    <property type="entry name" value="Ribokinase-like"/>
</dbReference>
<evidence type="ECO:0000259" key="14">
    <source>
        <dbReference type="PROSITE" id="PS51383"/>
    </source>
</evidence>
<dbReference type="Pfam" id="PF03853">
    <property type="entry name" value="YjeF_N"/>
    <property type="match status" value="1"/>
</dbReference>
<feature type="binding site" evidence="12">
    <location>
        <position position="425"/>
    </location>
    <ligand>
        <name>(6S)-NADPHX</name>
        <dbReference type="ChEBI" id="CHEBI:64076"/>
    </ligand>
</feature>
<dbReference type="AlphaFoldDB" id="A0A7Y0EPX0"/>
<dbReference type="GO" id="GO:0005524">
    <property type="term" value="F:ATP binding"/>
    <property type="evidence" value="ECO:0007669"/>
    <property type="project" value="UniProtKB-KW"/>
</dbReference>
<feature type="binding site" evidence="12">
    <location>
        <begin position="486"/>
        <end position="490"/>
    </location>
    <ligand>
        <name>AMP</name>
        <dbReference type="ChEBI" id="CHEBI:456215"/>
    </ligand>
</feature>
<comment type="caution">
    <text evidence="12">Lacks conserved residue(s) required for the propagation of feature annotation.</text>
</comment>
<dbReference type="PROSITE" id="PS51385">
    <property type="entry name" value="YJEF_N"/>
    <property type="match status" value="1"/>
</dbReference>
<evidence type="ECO:0000259" key="15">
    <source>
        <dbReference type="PROSITE" id="PS51385"/>
    </source>
</evidence>
<keyword evidence="5 12" id="KW-0067">ATP-binding</keyword>
<evidence type="ECO:0000256" key="6">
    <source>
        <dbReference type="ARBA" id="ARBA00022857"/>
    </source>
</evidence>
<dbReference type="GO" id="GO:0052855">
    <property type="term" value="F:ADP-dependent NAD(P)H-hydrate dehydratase activity"/>
    <property type="evidence" value="ECO:0007669"/>
    <property type="project" value="UniProtKB-UniRule"/>
</dbReference>
<comment type="similarity">
    <text evidence="3">In the C-terminal section; belongs to the NnrD/CARKD family.</text>
</comment>
<organism evidence="16 17">
    <name type="scientific">Bifidobacterium oedipodis</name>
    <dbReference type="NCBI Taxonomy" id="2675322"/>
    <lineage>
        <taxon>Bacteria</taxon>
        <taxon>Bacillati</taxon>
        <taxon>Actinomycetota</taxon>
        <taxon>Actinomycetes</taxon>
        <taxon>Bifidobacteriales</taxon>
        <taxon>Bifidobacteriaceae</taxon>
        <taxon>Bifidobacterium</taxon>
    </lineage>
</organism>
<dbReference type="EMBL" id="JAAIII010000004">
    <property type="protein sequence ID" value="NMM94283.1"/>
    <property type="molecule type" value="Genomic_DNA"/>
</dbReference>
<dbReference type="Gene3D" id="3.40.1190.20">
    <property type="match status" value="1"/>
</dbReference>
<comment type="cofactor">
    <cofactor evidence="12">
        <name>Mg(2+)</name>
        <dbReference type="ChEBI" id="CHEBI:18420"/>
    </cofactor>
</comment>
<dbReference type="SUPFAM" id="SSF64153">
    <property type="entry name" value="YjeF N-terminal domain-like"/>
    <property type="match status" value="1"/>
</dbReference>
<feature type="region of interest" description="Disordered" evidence="13">
    <location>
        <begin position="437"/>
        <end position="458"/>
    </location>
</feature>
<evidence type="ECO:0000256" key="7">
    <source>
        <dbReference type="ARBA" id="ARBA00023027"/>
    </source>
</evidence>
<keyword evidence="8 12" id="KW-0456">Lyase</keyword>
<gene>
    <name evidence="12" type="primary">nnrD</name>
    <name evidence="16" type="ORF">G1C95_1470</name>
</gene>
<evidence type="ECO:0000256" key="12">
    <source>
        <dbReference type="HAMAP-Rule" id="MF_01965"/>
    </source>
</evidence>
<dbReference type="HAMAP" id="MF_01965">
    <property type="entry name" value="NADHX_dehydratase"/>
    <property type="match status" value="1"/>
</dbReference>
<reference evidence="16 17" key="1">
    <citation type="submission" date="2020-02" db="EMBL/GenBank/DDBJ databases">
        <title>Characterization of phylogenetic diversity of novel bifidobacterial species isolated in Czech ZOOs.</title>
        <authorList>
            <person name="Lugli G.A."/>
            <person name="Vera N.B."/>
            <person name="Ventura M."/>
        </authorList>
    </citation>
    <scope>NUCLEOTIDE SEQUENCE [LARGE SCALE GENOMIC DNA]</scope>
    <source>
        <strain evidence="16 17">DSM 109957</strain>
    </source>
</reference>
<keyword evidence="17" id="KW-1185">Reference proteome</keyword>
<evidence type="ECO:0000256" key="11">
    <source>
        <dbReference type="ARBA" id="ARBA00049209"/>
    </source>
</evidence>
<keyword evidence="7 12" id="KW-0520">NAD</keyword>
<comment type="similarity">
    <text evidence="12">Belongs to the NnrD/CARKD family.</text>
</comment>
<comment type="function">
    <text evidence="12">Catalyzes the dehydration of the S-form of NAD(P)HX at the expense of ADP, which is converted to AMP. Together with NAD(P)HX epimerase, which catalyzes the epimerization of the S- and R-forms, the enzyme allows the repair of both epimers of NAD(P)HX, a damaged form of NAD(P)H that is a result of enzymatic or heat-dependent hydration.</text>
</comment>
<dbReference type="PROSITE" id="PS01050">
    <property type="entry name" value="YJEF_C_2"/>
    <property type="match status" value="1"/>
</dbReference>
<dbReference type="Pfam" id="PF01256">
    <property type="entry name" value="Carb_kinase"/>
    <property type="match status" value="2"/>
</dbReference>
<comment type="function">
    <text evidence="9">Bifunctional enzyme that catalyzes the epimerization of the S- and R-forms of NAD(P)HX and the dehydration of the S-form of NAD(P)HX at the expense of ADP, which is converted to AMP. This allows the repair of both epimers of NAD(P)HX, a damaged form of NAD(P)H that is a result of enzymatic or heat-dependent hydration.</text>
</comment>
<evidence type="ECO:0000256" key="2">
    <source>
        <dbReference type="ARBA" id="ARBA00006001"/>
    </source>
</evidence>